<dbReference type="InterPro" id="IPR020108">
    <property type="entry name" value="Spore_coat_CotD"/>
</dbReference>
<evidence type="ECO:0000313" key="2">
    <source>
        <dbReference type="Proteomes" id="UP001230005"/>
    </source>
</evidence>
<gene>
    <name evidence="1" type="ORF">J2S74_003146</name>
</gene>
<reference evidence="1 2" key="1">
    <citation type="submission" date="2023-07" db="EMBL/GenBank/DDBJ databases">
        <title>Genomic Encyclopedia of Type Strains, Phase IV (KMG-IV): sequencing the most valuable type-strain genomes for metagenomic binning, comparative biology and taxonomic classification.</title>
        <authorList>
            <person name="Goeker M."/>
        </authorList>
    </citation>
    <scope>NUCLEOTIDE SEQUENCE [LARGE SCALE GENOMIC DNA]</scope>
    <source>
        <strain evidence="1 2">DSM 9768</strain>
    </source>
</reference>
<proteinExistence type="predicted"/>
<keyword evidence="1" id="KW-0167">Capsid protein</keyword>
<comment type="caution">
    <text evidence="1">The sequence shown here is derived from an EMBL/GenBank/DDBJ whole genome shotgun (WGS) entry which is preliminary data.</text>
</comment>
<evidence type="ECO:0000313" key="1">
    <source>
        <dbReference type="EMBL" id="MDQ0255764.1"/>
    </source>
</evidence>
<protein>
    <submittedName>
        <fullName evidence="1">Spore coat protein D</fullName>
    </submittedName>
</protein>
<keyword evidence="1" id="KW-0946">Virion</keyword>
<dbReference type="Proteomes" id="UP001230005">
    <property type="component" value="Unassembled WGS sequence"/>
</dbReference>
<dbReference type="Pfam" id="PF11122">
    <property type="entry name" value="Spore-coat_CotD"/>
    <property type="match status" value="1"/>
</dbReference>
<organism evidence="1 2">
    <name type="scientific">Evansella vedderi</name>
    <dbReference type="NCBI Taxonomy" id="38282"/>
    <lineage>
        <taxon>Bacteria</taxon>
        <taxon>Bacillati</taxon>
        <taxon>Bacillota</taxon>
        <taxon>Bacilli</taxon>
        <taxon>Bacillales</taxon>
        <taxon>Bacillaceae</taxon>
        <taxon>Evansella</taxon>
    </lineage>
</organism>
<sequence length="82" mass="9615">MFGPRRQVNLPPRYTPTRHAVTQTDTDYVVPVVHPSHTTHVHRHNWKYFHNFPHTEAHVHKTTCQEFICPPAHGPRPGFRGF</sequence>
<accession>A0ABT9ZX06</accession>
<name>A0ABT9ZX06_9BACI</name>
<dbReference type="RefSeq" id="WP_307326896.1">
    <property type="nucleotide sequence ID" value="NZ_JAUSUG010000012.1"/>
</dbReference>
<keyword evidence="2" id="KW-1185">Reference proteome</keyword>
<dbReference type="EMBL" id="JAUSUG010000012">
    <property type="protein sequence ID" value="MDQ0255764.1"/>
    <property type="molecule type" value="Genomic_DNA"/>
</dbReference>